<dbReference type="PANTHER" id="PTHR31755">
    <property type="entry name" value="FOLATE RECEPTOR-LIKE"/>
    <property type="match status" value="1"/>
</dbReference>
<sequence>MLSLKPSINPAPKSLFSDRESLSSVAILSLTPQSPALAVPKCCSILTPSCRKRRDQTSRFHSFCRPNSAANGAVISNVDEQNEVEVAKGYTMTQFCDKMIGFFMHEKPETKDWRKLLVFRDEWKKYKESFFNRCQARADNETDQALKQKLVMLARKVKKIDDEIEKHTNLLQEIQDNPTDLNAVVARRRKDFTAEFFRHLNVLADAYDQLEDKDAMARLGAKCLSAVRAYDNALEQLDTLDVAQSKFDDILNSSSLDAACEKIKRLAKAKELDSSLILLINRAWVAAKESTSMKNEVKDIMYHIYKATNKSLKSIAPPEIKLLKHLLNITDPEERFSALATAFSPGDEHEVKDVDALYTTPKELHKWIKIMLEAYQMNKEESDIMEVRQMSDPMVIQRLSILKETIEEEYLKQDKEKKEDSEPKE</sequence>
<dbReference type="Gramene" id="ONK55024">
    <property type="protein sequence ID" value="ONK55024"/>
    <property type="gene ID" value="A4U43_UnF8550"/>
</dbReference>
<proteinExistence type="predicted"/>
<evidence type="ECO:0000313" key="1">
    <source>
        <dbReference type="EMBL" id="ONK55024.1"/>
    </source>
</evidence>
<dbReference type="PANTHER" id="PTHR31755:SF2">
    <property type="entry name" value="OS08G0320800 PROTEIN"/>
    <property type="match status" value="1"/>
</dbReference>
<dbReference type="OMA" id="IMYHIYK"/>
<protein>
    <submittedName>
        <fullName evidence="1">Uncharacterized protein</fullName>
    </submittedName>
</protein>
<organism evidence="1 2">
    <name type="scientific">Asparagus officinalis</name>
    <name type="common">Garden asparagus</name>
    <dbReference type="NCBI Taxonomy" id="4686"/>
    <lineage>
        <taxon>Eukaryota</taxon>
        <taxon>Viridiplantae</taxon>
        <taxon>Streptophyta</taxon>
        <taxon>Embryophyta</taxon>
        <taxon>Tracheophyta</taxon>
        <taxon>Spermatophyta</taxon>
        <taxon>Magnoliopsida</taxon>
        <taxon>Liliopsida</taxon>
        <taxon>Asparagales</taxon>
        <taxon>Asparagaceae</taxon>
        <taxon>Asparagoideae</taxon>
        <taxon>Asparagus</taxon>
    </lineage>
</organism>
<gene>
    <name evidence="1" type="ORF">A4U43_UnF8550</name>
</gene>
<dbReference type="AlphaFoldDB" id="A0A1R3L5Y5"/>
<accession>A0A1R3L5Y5</accession>
<dbReference type="Proteomes" id="UP000243459">
    <property type="component" value="Unassembled WGS sequence"/>
</dbReference>
<dbReference type="GO" id="GO:0009941">
    <property type="term" value="C:chloroplast envelope"/>
    <property type="evidence" value="ECO:0007669"/>
    <property type="project" value="TreeGrafter"/>
</dbReference>
<reference evidence="2" key="1">
    <citation type="journal article" date="2017" name="Nat. Commun.">
        <title>The asparagus genome sheds light on the origin and evolution of a young Y chromosome.</title>
        <authorList>
            <person name="Harkess A."/>
            <person name="Zhou J."/>
            <person name="Xu C."/>
            <person name="Bowers J.E."/>
            <person name="Van der Hulst R."/>
            <person name="Ayyampalayam S."/>
            <person name="Mercati F."/>
            <person name="Riccardi P."/>
            <person name="McKain M.R."/>
            <person name="Kakrana A."/>
            <person name="Tang H."/>
            <person name="Ray J."/>
            <person name="Groenendijk J."/>
            <person name="Arikit S."/>
            <person name="Mathioni S.M."/>
            <person name="Nakano M."/>
            <person name="Shan H."/>
            <person name="Telgmann-Rauber A."/>
            <person name="Kanno A."/>
            <person name="Yue Z."/>
            <person name="Chen H."/>
            <person name="Li W."/>
            <person name="Chen Y."/>
            <person name="Xu X."/>
            <person name="Zhang Y."/>
            <person name="Luo S."/>
            <person name="Chen H."/>
            <person name="Gao J."/>
            <person name="Mao Z."/>
            <person name="Pires J.C."/>
            <person name="Luo M."/>
            <person name="Kudrna D."/>
            <person name="Wing R.A."/>
            <person name="Meyers B.C."/>
            <person name="Yi K."/>
            <person name="Kong H."/>
            <person name="Lavrijsen P."/>
            <person name="Sunseri F."/>
            <person name="Falavigna A."/>
            <person name="Ye Y."/>
            <person name="Leebens-Mack J.H."/>
            <person name="Chen G."/>
        </authorList>
    </citation>
    <scope>NUCLEOTIDE SEQUENCE [LARGE SCALE GENOMIC DNA]</scope>
    <source>
        <strain evidence="2">cv. DH0086</strain>
    </source>
</reference>
<evidence type="ECO:0000313" key="2">
    <source>
        <dbReference type="Proteomes" id="UP000243459"/>
    </source>
</evidence>
<dbReference type="GO" id="GO:0009535">
    <property type="term" value="C:chloroplast thylakoid membrane"/>
    <property type="evidence" value="ECO:0007669"/>
    <property type="project" value="TreeGrafter"/>
</dbReference>
<name>A0A1R3L5Y5_ASPOF</name>
<dbReference type="OrthoDB" id="509361at2759"/>
<dbReference type="EMBL" id="KV863860">
    <property type="protein sequence ID" value="ONK55024.1"/>
    <property type="molecule type" value="Genomic_DNA"/>
</dbReference>
<dbReference type="InterPro" id="IPR040320">
    <property type="entry name" value="At4g37920-like"/>
</dbReference>
<keyword evidence="2" id="KW-1185">Reference proteome</keyword>